<sequence>MKRLLPRIPGSLRRRLILGAALLATVAVVVSQLIGFMVLRSWLLDRVDQQLADFHPPGPAYFEALKENNRGDRPDVLPSDFRVYFYDVSGRRMTVSLGGDGKPGPRIGDSLAQLGLHAGRPGTVASVSGDGRWRVLLSSGPEDMHAVVALPLDSVDATTSKILWLNAVLLVVTVAALLALGRWVVRLGLLPLTRMEHTAERIGAGQLDLRLPDIDARTEIGRLGRVLNSMLERLQLALREREASEARMRRFVADAGHELRTPLTAIQGYAQLTLRQERLSADEQIEAHQLIAQNAERMGLLVDDLQLLAQLDREPSYDKNPVDLLSLAADAVRTAALHGASHPVDLGPLSDPAGNGELDVVEAVGDPHRLRQIVDNLLSNARVHTPAGTAVHVRVGETRVGAGTCGSDRPGGVGTSPPLPDGMPVSVVEVADEGPGLTAQDAKHVFERFYRADPSRSRTHGGSGLGLSIAAAVAEGHGGRLELDTAPGKGCTFRLVLPARMSEGRSSGASG</sequence>
<evidence type="ECO:0000256" key="10">
    <source>
        <dbReference type="ARBA" id="ARBA00023136"/>
    </source>
</evidence>
<feature type="region of interest" description="Disordered" evidence="11">
    <location>
        <begin position="401"/>
        <end position="421"/>
    </location>
</feature>
<evidence type="ECO:0000256" key="5">
    <source>
        <dbReference type="ARBA" id="ARBA00022679"/>
    </source>
</evidence>
<proteinExistence type="predicted"/>
<dbReference type="InterPro" id="IPR004358">
    <property type="entry name" value="Sig_transdc_His_kin-like_C"/>
</dbReference>
<dbReference type="SMART" id="SM00388">
    <property type="entry name" value="HisKA"/>
    <property type="match status" value="1"/>
</dbReference>
<keyword evidence="16" id="KW-1185">Reference proteome</keyword>
<evidence type="ECO:0000256" key="4">
    <source>
        <dbReference type="ARBA" id="ARBA00022553"/>
    </source>
</evidence>
<dbReference type="Gene3D" id="3.30.565.10">
    <property type="entry name" value="Histidine kinase-like ATPase, C-terminal domain"/>
    <property type="match status" value="1"/>
</dbReference>
<dbReference type="InterPro" id="IPR036890">
    <property type="entry name" value="HATPase_C_sf"/>
</dbReference>
<dbReference type="PRINTS" id="PR00344">
    <property type="entry name" value="BCTRLSENSOR"/>
</dbReference>
<gene>
    <name evidence="15" type="ORF">OG929_01330</name>
</gene>
<evidence type="ECO:0000259" key="13">
    <source>
        <dbReference type="PROSITE" id="PS50109"/>
    </source>
</evidence>
<name>A0ABZ1WNE2_9ACTN</name>
<keyword evidence="5" id="KW-0808">Transferase</keyword>
<dbReference type="InterPro" id="IPR005467">
    <property type="entry name" value="His_kinase_dom"/>
</dbReference>
<dbReference type="Pfam" id="PF00672">
    <property type="entry name" value="HAMP"/>
    <property type="match status" value="1"/>
</dbReference>
<dbReference type="InterPro" id="IPR050428">
    <property type="entry name" value="TCS_sensor_his_kinase"/>
</dbReference>
<feature type="domain" description="Histidine kinase" evidence="13">
    <location>
        <begin position="254"/>
        <end position="501"/>
    </location>
</feature>
<dbReference type="Proteomes" id="UP001432168">
    <property type="component" value="Chromosome"/>
</dbReference>
<keyword evidence="7 15" id="KW-0418">Kinase</keyword>
<evidence type="ECO:0000313" key="16">
    <source>
        <dbReference type="Proteomes" id="UP001432168"/>
    </source>
</evidence>
<dbReference type="InterPro" id="IPR003660">
    <property type="entry name" value="HAMP_dom"/>
</dbReference>
<dbReference type="EC" id="2.7.13.3" evidence="3"/>
<dbReference type="SMART" id="SM00304">
    <property type="entry name" value="HAMP"/>
    <property type="match status" value="1"/>
</dbReference>
<accession>A0ABZ1WNE2</accession>
<protein>
    <recommendedName>
        <fullName evidence="3">histidine kinase</fullName>
        <ecNumber evidence="3">2.7.13.3</ecNumber>
    </recommendedName>
</protein>
<evidence type="ECO:0000256" key="9">
    <source>
        <dbReference type="ARBA" id="ARBA00023012"/>
    </source>
</evidence>
<keyword evidence="8 12" id="KW-1133">Transmembrane helix</keyword>
<evidence type="ECO:0000313" key="15">
    <source>
        <dbReference type="EMBL" id="WUT40982.1"/>
    </source>
</evidence>
<dbReference type="PROSITE" id="PS50885">
    <property type="entry name" value="HAMP"/>
    <property type="match status" value="1"/>
</dbReference>
<keyword evidence="10 12" id="KW-0472">Membrane</keyword>
<dbReference type="GO" id="GO:0016301">
    <property type="term" value="F:kinase activity"/>
    <property type="evidence" value="ECO:0007669"/>
    <property type="project" value="UniProtKB-KW"/>
</dbReference>
<dbReference type="SUPFAM" id="SSF55874">
    <property type="entry name" value="ATPase domain of HSP90 chaperone/DNA topoisomerase II/histidine kinase"/>
    <property type="match status" value="1"/>
</dbReference>
<dbReference type="InterPro" id="IPR003661">
    <property type="entry name" value="HisK_dim/P_dom"/>
</dbReference>
<comment type="catalytic activity">
    <reaction evidence="1">
        <text>ATP + protein L-histidine = ADP + protein N-phospho-L-histidine.</text>
        <dbReference type="EC" id="2.7.13.3"/>
    </reaction>
</comment>
<evidence type="ECO:0000256" key="3">
    <source>
        <dbReference type="ARBA" id="ARBA00012438"/>
    </source>
</evidence>
<dbReference type="CDD" id="cd00075">
    <property type="entry name" value="HATPase"/>
    <property type="match status" value="1"/>
</dbReference>
<dbReference type="Gene3D" id="6.10.340.10">
    <property type="match status" value="1"/>
</dbReference>
<organism evidence="15 16">
    <name type="scientific">Streptomyces pseudovenezuelae</name>
    <dbReference type="NCBI Taxonomy" id="67350"/>
    <lineage>
        <taxon>Bacteria</taxon>
        <taxon>Bacillati</taxon>
        <taxon>Actinomycetota</taxon>
        <taxon>Actinomycetes</taxon>
        <taxon>Kitasatosporales</taxon>
        <taxon>Streptomycetaceae</taxon>
        <taxon>Streptomyces</taxon>
        <taxon>Streptomyces aurantiacus group</taxon>
    </lineage>
</organism>
<dbReference type="SMART" id="SM00387">
    <property type="entry name" value="HATPase_c"/>
    <property type="match status" value="1"/>
</dbReference>
<evidence type="ECO:0000256" key="8">
    <source>
        <dbReference type="ARBA" id="ARBA00022989"/>
    </source>
</evidence>
<evidence type="ECO:0000256" key="12">
    <source>
        <dbReference type="SAM" id="Phobius"/>
    </source>
</evidence>
<dbReference type="Pfam" id="PF00512">
    <property type="entry name" value="HisKA"/>
    <property type="match status" value="1"/>
</dbReference>
<keyword evidence="4" id="KW-0597">Phosphoprotein</keyword>
<dbReference type="InterPro" id="IPR036097">
    <property type="entry name" value="HisK_dim/P_sf"/>
</dbReference>
<dbReference type="SUPFAM" id="SSF158472">
    <property type="entry name" value="HAMP domain-like"/>
    <property type="match status" value="1"/>
</dbReference>
<evidence type="ECO:0000256" key="11">
    <source>
        <dbReference type="SAM" id="MobiDB-lite"/>
    </source>
</evidence>
<evidence type="ECO:0000256" key="2">
    <source>
        <dbReference type="ARBA" id="ARBA00004236"/>
    </source>
</evidence>
<dbReference type="RefSeq" id="WP_329257342.1">
    <property type="nucleotide sequence ID" value="NZ_CP109011.1"/>
</dbReference>
<feature type="transmembrane region" description="Helical" evidence="12">
    <location>
        <begin position="162"/>
        <end position="185"/>
    </location>
</feature>
<evidence type="ECO:0000256" key="6">
    <source>
        <dbReference type="ARBA" id="ARBA00022692"/>
    </source>
</evidence>
<dbReference type="CDD" id="cd00082">
    <property type="entry name" value="HisKA"/>
    <property type="match status" value="1"/>
</dbReference>
<feature type="transmembrane region" description="Helical" evidence="12">
    <location>
        <begin position="16"/>
        <end position="39"/>
    </location>
</feature>
<dbReference type="PROSITE" id="PS50109">
    <property type="entry name" value="HIS_KIN"/>
    <property type="match status" value="1"/>
</dbReference>
<dbReference type="SUPFAM" id="SSF47384">
    <property type="entry name" value="Homodimeric domain of signal transducing histidine kinase"/>
    <property type="match status" value="1"/>
</dbReference>
<dbReference type="Pfam" id="PF02518">
    <property type="entry name" value="HATPase_c"/>
    <property type="match status" value="1"/>
</dbReference>
<evidence type="ECO:0000256" key="1">
    <source>
        <dbReference type="ARBA" id="ARBA00000085"/>
    </source>
</evidence>
<dbReference type="EMBL" id="CP109011">
    <property type="protein sequence ID" value="WUT40982.1"/>
    <property type="molecule type" value="Genomic_DNA"/>
</dbReference>
<dbReference type="CDD" id="cd06225">
    <property type="entry name" value="HAMP"/>
    <property type="match status" value="1"/>
</dbReference>
<evidence type="ECO:0000259" key="14">
    <source>
        <dbReference type="PROSITE" id="PS50885"/>
    </source>
</evidence>
<dbReference type="Gene3D" id="1.10.287.130">
    <property type="match status" value="1"/>
</dbReference>
<comment type="subcellular location">
    <subcellularLocation>
        <location evidence="2">Cell membrane</location>
    </subcellularLocation>
</comment>
<keyword evidence="6 12" id="KW-0812">Transmembrane</keyword>
<reference evidence="15" key="1">
    <citation type="submission" date="2022-10" db="EMBL/GenBank/DDBJ databases">
        <title>The complete genomes of actinobacterial strains from the NBC collection.</title>
        <authorList>
            <person name="Joergensen T.S."/>
            <person name="Alvarez Arevalo M."/>
            <person name="Sterndorff E.B."/>
            <person name="Faurdal D."/>
            <person name="Vuksanovic O."/>
            <person name="Mourched A.-S."/>
            <person name="Charusanti P."/>
            <person name="Shaw S."/>
            <person name="Blin K."/>
            <person name="Weber T."/>
        </authorList>
    </citation>
    <scope>NUCLEOTIDE SEQUENCE</scope>
    <source>
        <strain evidence="15">NBC_00686</strain>
    </source>
</reference>
<feature type="domain" description="HAMP" evidence="14">
    <location>
        <begin position="186"/>
        <end position="239"/>
    </location>
</feature>
<dbReference type="InterPro" id="IPR003594">
    <property type="entry name" value="HATPase_dom"/>
</dbReference>
<dbReference type="PANTHER" id="PTHR45436:SF5">
    <property type="entry name" value="SENSOR HISTIDINE KINASE TRCS"/>
    <property type="match status" value="1"/>
</dbReference>
<evidence type="ECO:0000256" key="7">
    <source>
        <dbReference type="ARBA" id="ARBA00022777"/>
    </source>
</evidence>
<keyword evidence="9" id="KW-0902">Two-component regulatory system</keyword>
<dbReference type="PANTHER" id="PTHR45436">
    <property type="entry name" value="SENSOR HISTIDINE KINASE YKOH"/>
    <property type="match status" value="1"/>
</dbReference>